<evidence type="ECO:0000256" key="5">
    <source>
        <dbReference type="ARBA" id="ARBA00022801"/>
    </source>
</evidence>
<evidence type="ECO:0000256" key="2">
    <source>
        <dbReference type="ARBA" id="ARBA00022438"/>
    </source>
</evidence>
<evidence type="ECO:0008006" key="15">
    <source>
        <dbReference type="Google" id="ProtNLM"/>
    </source>
</evidence>
<feature type="binding site" evidence="9">
    <location>
        <position position="324"/>
    </location>
    <ligand>
        <name>Zn(2+)</name>
        <dbReference type="ChEBI" id="CHEBI:29105"/>
        <note>catalytic</note>
    </ligand>
</feature>
<dbReference type="InterPro" id="IPR045357">
    <property type="entry name" value="Aminopeptidase_N-like_N"/>
</dbReference>
<dbReference type="PRINTS" id="PR00756">
    <property type="entry name" value="ALADIPTASE"/>
</dbReference>
<dbReference type="GO" id="GO:0070006">
    <property type="term" value="F:metalloaminopeptidase activity"/>
    <property type="evidence" value="ECO:0007669"/>
    <property type="project" value="TreeGrafter"/>
</dbReference>
<comment type="similarity">
    <text evidence="1">Belongs to the peptidase M1 family.</text>
</comment>
<dbReference type="InterPro" id="IPR034016">
    <property type="entry name" value="M1_APN-typ"/>
</dbReference>
<name>A0AAV5S8N0_9BILA</name>
<dbReference type="PANTHER" id="PTHR11533">
    <property type="entry name" value="PROTEASE M1 ZINC METALLOPROTEASE"/>
    <property type="match status" value="1"/>
</dbReference>
<evidence type="ECO:0000256" key="4">
    <source>
        <dbReference type="ARBA" id="ARBA00022723"/>
    </source>
</evidence>
<feature type="domain" description="Peptidase M1 membrane alanine aminopeptidase" evidence="11">
    <location>
        <begin position="247"/>
        <end position="430"/>
    </location>
</feature>
<dbReference type="Pfam" id="PF17900">
    <property type="entry name" value="Peptidase_M1_N"/>
    <property type="match status" value="1"/>
</dbReference>
<feature type="binding site" evidence="9">
    <location>
        <position position="320"/>
    </location>
    <ligand>
        <name>Zn(2+)</name>
        <dbReference type="ChEBI" id="CHEBI:29105"/>
        <note>catalytic</note>
    </ligand>
</feature>
<organism evidence="13 14">
    <name type="scientific">Pristionchus entomophagus</name>
    <dbReference type="NCBI Taxonomy" id="358040"/>
    <lineage>
        <taxon>Eukaryota</taxon>
        <taxon>Metazoa</taxon>
        <taxon>Ecdysozoa</taxon>
        <taxon>Nematoda</taxon>
        <taxon>Chromadorea</taxon>
        <taxon>Rhabditida</taxon>
        <taxon>Rhabditina</taxon>
        <taxon>Diplogasteromorpha</taxon>
        <taxon>Diplogasteroidea</taxon>
        <taxon>Neodiplogasteridae</taxon>
        <taxon>Pristionchus</taxon>
    </lineage>
</organism>
<evidence type="ECO:0000256" key="1">
    <source>
        <dbReference type="ARBA" id="ARBA00010136"/>
    </source>
</evidence>
<dbReference type="GO" id="GO:0006508">
    <property type="term" value="P:proteolysis"/>
    <property type="evidence" value="ECO:0007669"/>
    <property type="project" value="UniProtKB-KW"/>
</dbReference>
<protein>
    <recommendedName>
        <fullName evidence="15">Peptidase</fullName>
    </recommendedName>
</protein>
<feature type="site" description="Transition state stabilizer" evidence="10">
    <location>
        <position position="405"/>
    </location>
</feature>
<evidence type="ECO:0000259" key="12">
    <source>
        <dbReference type="Pfam" id="PF17900"/>
    </source>
</evidence>
<dbReference type="CDD" id="cd09601">
    <property type="entry name" value="M1_APN-Q_like"/>
    <property type="match status" value="1"/>
</dbReference>
<dbReference type="InterPro" id="IPR014782">
    <property type="entry name" value="Peptidase_M1_dom"/>
</dbReference>
<accession>A0AAV5S8N0</accession>
<dbReference type="GO" id="GO:0042277">
    <property type="term" value="F:peptide binding"/>
    <property type="evidence" value="ECO:0007669"/>
    <property type="project" value="TreeGrafter"/>
</dbReference>
<feature type="domain" description="Aminopeptidase N-like N-terminal" evidence="12">
    <location>
        <begin position="29"/>
        <end position="210"/>
    </location>
</feature>
<evidence type="ECO:0000256" key="9">
    <source>
        <dbReference type="PIRSR" id="PIRSR634016-3"/>
    </source>
</evidence>
<keyword evidence="4 9" id="KW-0479">Metal-binding</keyword>
<dbReference type="InterPro" id="IPR001930">
    <property type="entry name" value="Peptidase_M1"/>
</dbReference>
<dbReference type="SUPFAM" id="SSF63737">
    <property type="entry name" value="Leukotriene A4 hydrolase N-terminal domain"/>
    <property type="match status" value="1"/>
</dbReference>
<dbReference type="GO" id="GO:0016020">
    <property type="term" value="C:membrane"/>
    <property type="evidence" value="ECO:0007669"/>
    <property type="project" value="TreeGrafter"/>
</dbReference>
<dbReference type="GO" id="GO:0008270">
    <property type="term" value="F:zinc ion binding"/>
    <property type="evidence" value="ECO:0007669"/>
    <property type="project" value="InterPro"/>
</dbReference>
<feature type="binding site" evidence="9">
    <location>
        <position position="343"/>
    </location>
    <ligand>
        <name>Zn(2+)</name>
        <dbReference type="ChEBI" id="CHEBI:29105"/>
        <note>catalytic</note>
    </ligand>
</feature>
<dbReference type="Proteomes" id="UP001432027">
    <property type="component" value="Unassembled WGS sequence"/>
</dbReference>
<feature type="non-terminal residue" evidence="13">
    <location>
        <position position="1"/>
    </location>
</feature>
<proteinExistence type="inferred from homology"/>
<sequence>GLWSRLSRTMVCTAETSKTFSGHLSPFVKPSHYRLRLKPCLQTFTVTGKVEIDVDIMKETPEIILHSDVLHINSVDIKTVTQNFSDVSYHFAGETITLMPLAPLAVGKATIAIQFTGELRRDMQGFYRSSYQGEDGREKTIATTHFDSGCARLAFPCFDEPSFKARFDVELVVKKTITALSNMNVVLTDTEGDGFKMVRFATTPLMSTHLLSFAVGELKCSEATTKQGTTVRVYTTPVEMRQDKCSIDVAKRALEWYAEWFAIRYALPKCDLIAIPDMGRREDSKENWGANTFPEIDLPFNNFSQMSNGKKGEIELIAAHELAHFWFANLITNYWWTDLSLREGFVSIMDDLFVGRNYEEYQIRLRLARKETTSVRYLDVPRNPLQQVPHGSPNELDEIYYPSTYTKSNRMLCKYMGEEKFQERLRLYLARRCV</sequence>
<dbReference type="PANTHER" id="PTHR11533:SF174">
    <property type="entry name" value="PUROMYCIN-SENSITIVE AMINOPEPTIDASE-RELATED"/>
    <property type="match status" value="1"/>
</dbReference>
<evidence type="ECO:0000256" key="8">
    <source>
        <dbReference type="PIRSR" id="PIRSR634016-1"/>
    </source>
</evidence>
<dbReference type="GO" id="GO:0043171">
    <property type="term" value="P:peptide catabolic process"/>
    <property type="evidence" value="ECO:0007669"/>
    <property type="project" value="TreeGrafter"/>
</dbReference>
<dbReference type="GO" id="GO:0005615">
    <property type="term" value="C:extracellular space"/>
    <property type="evidence" value="ECO:0007669"/>
    <property type="project" value="TreeGrafter"/>
</dbReference>
<keyword evidence="14" id="KW-1185">Reference proteome</keyword>
<dbReference type="AlphaFoldDB" id="A0AAV5S8N0"/>
<feature type="non-terminal residue" evidence="13">
    <location>
        <position position="434"/>
    </location>
</feature>
<evidence type="ECO:0000259" key="11">
    <source>
        <dbReference type="Pfam" id="PF01433"/>
    </source>
</evidence>
<keyword evidence="6 9" id="KW-0862">Zinc</keyword>
<evidence type="ECO:0000313" key="14">
    <source>
        <dbReference type="Proteomes" id="UP001432027"/>
    </source>
</evidence>
<evidence type="ECO:0000256" key="7">
    <source>
        <dbReference type="ARBA" id="ARBA00023049"/>
    </source>
</evidence>
<dbReference type="Pfam" id="PF01433">
    <property type="entry name" value="Peptidase_M1"/>
    <property type="match status" value="1"/>
</dbReference>
<comment type="cofactor">
    <cofactor evidence="9">
        <name>Zn(2+)</name>
        <dbReference type="ChEBI" id="CHEBI:29105"/>
    </cofactor>
    <text evidence="9">Binds 1 zinc ion per subunit.</text>
</comment>
<gene>
    <name evidence="13" type="ORF">PENTCL1PPCAC_1556</name>
</gene>
<dbReference type="InterPro" id="IPR042097">
    <property type="entry name" value="Aminopeptidase_N-like_N_sf"/>
</dbReference>
<dbReference type="Gene3D" id="2.60.40.1730">
    <property type="entry name" value="tricorn interacting facor f3 domain"/>
    <property type="match status" value="1"/>
</dbReference>
<evidence type="ECO:0000256" key="6">
    <source>
        <dbReference type="ARBA" id="ARBA00022833"/>
    </source>
</evidence>
<reference evidence="13" key="1">
    <citation type="submission" date="2023-10" db="EMBL/GenBank/DDBJ databases">
        <title>Genome assembly of Pristionchus species.</title>
        <authorList>
            <person name="Yoshida K."/>
            <person name="Sommer R.J."/>
        </authorList>
    </citation>
    <scope>NUCLEOTIDE SEQUENCE</scope>
    <source>
        <strain evidence="13">RS0144</strain>
    </source>
</reference>
<evidence type="ECO:0000256" key="10">
    <source>
        <dbReference type="PIRSR" id="PIRSR634016-4"/>
    </source>
</evidence>
<keyword evidence="5" id="KW-0378">Hydrolase</keyword>
<feature type="active site" description="Proton acceptor" evidence="8">
    <location>
        <position position="321"/>
    </location>
</feature>
<dbReference type="SUPFAM" id="SSF55486">
    <property type="entry name" value="Metalloproteases ('zincins'), catalytic domain"/>
    <property type="match status" value="1"/>
</dbReference>
<dbReference type="InterPro" id="IPR050344">
    <property type="entry name" value="Peptidase_M1_aminopeptidases"/>
</dbReference>
<dbReference type="Gene3D" id="1.10.390.10">
    <property type="entry name" value="Neutral Protease Domain 2"/>
    <property type="match status" value="1"/>
</dbReference>
<keyword evidence="3" id="KW-0645">Protease</keyword>
<evidence type="ECO:0000313" key="13">
    <source>
        <dbReference type="EMBL" id="GMS79381.1"/>
    </source>
</evidence>
<dbReference type="EMBL" id="BTSX01000001">
    <property type="protein sequence ID" value="GMS79381.1"/>
    <property type="molecule type" value="Genomic_DNA"/>
</dbReference>
<keyword evidence="7" id="KW-0482">Metalloprotease</keyword>
<keyword evidence="2" id="KW-0031">Aminopeptidase</keyword>
<comment type="caution">
    <text evidence="13">The sequence shown here is derived from an EMBL/GenBank/DDBJ whole genome shotgun (WGS) entry which is preliminary data.</text>
</comment>
<dbReference type="GO" id="GO:0005737">
    <property type="term" value="C:cytoplasm"/>
    <property type="evidence" value="ECO:0007669"/>
    <property type="project" value="TreeGrafter"/>
</dbReference>
<evidence type="ECO:0000256" key="3">
    <source>
        <dbReference type="ARBA" id="ARBA00022670"/>
    </source>
</evidence>
<dbReference type="InterPro" id="IPR027268">
    <property type="entry name" value="Peptidase_M4/M1_CTD_sf"/>
</dbReference>